<dbReference type="SUPFAM" id="SSF69989">
    <property type="entry name" value="C-terminal domain of PLC-beta"/>
    <property type="match status" value="1"/>
</dbReference>
<keyword evidence="13" id="KW-1185">Reference proteome</keyword>
<comment type="catalytic activity">
    <reaction evidence="5 8">
        <text>a 1,2-diacyl-sn-glycero-3-phospho-(1D-myo-inositol-4,5-bisphosphate) + H2O = 1D-myo-inositol 1,4,5-trisphosphate + a 1,2-diacyl-sn-glycerol + H(+)</text>
        <dbReference type="Rhea" id="RHEA:33179"/>
        <dbReference type="ChEBI" id="CHEBI:15377"/>
        <dbReference type="ChEBI" id="CHEBI:15378"/>
        <dbReference type="ChEBI" id="CHEBI:17815"/>
        <dbReference type="ChEBI" id="CHEBI:58456"/>
        <dbReference type="ChEBI" id="CHEBI:203600"/>
        <dbReference type="EC" id="3.1.4.11"/>
    </reaction>
</comment>
<dbReference type="EC" id="3.1.4.11" evidence="5"/>
<evidence type="ECO:0000256" key="5">
    <source>
        <dbReference type="PIRNR" id="PIRNR000956"/>
    </source>
</evidence>
<keyword evidence="7" id="KW-0106">Calcium</keyword>
<dbReference type="InterPro" id="IPR000008">
    <property type="entry name" value="C2_dom"/>
</dbReference>
<comment type="caution">
    <text evidence="12">The sequence shown here is derived from an EMBL/GenBank/DDBJ whole genome shotgun (WGS) entry which is preliminary data.</text>
</comment>
<organism evidence="12 13">
    <name type="scientific">Diploscapter pachys</name>
    <dbReference type="NCBI Taxonomy" id="2018661"/>
    <lineage>
        <taxon>Eukaryota</taxon>
        <taxon>Metazoa</taxon>
        <taxon>Ecdysozoa</taxon>
        <taxon>Nematoda</taxon>
        <taxon>Chromadorea</taxon>
        <taxon>Rhabditida</taxon>
        <taxon>Rhabditina</taxon>
        <taxon>Rhabditomorpha</taxon>
        <taxon>Rhabditoidea</taxon>
        <taxon>Rhabditidae</taxon>
        <taxon>Diploscapter</taxon>
    </lineage>
</organism>
<evidence type="ECO:0000256" key="1">
    <source>
        <dbReference type="ARBA" id="ARBA00022801"/>
    </source>
</evidence>
<feature type="binding site" evidence="7">
    <location>
        <position position="397"/>
    </location>
    <ligand>
        <name>Ca(2+)</name>
        <dbReference type="ChEBI" id="CHEBI:29108"/>
    </ligand>
</feature>
<feature type="active site" evidence="6">
    <location>
        <position position="315"/>
    </location>
</feature>
<feature type="compositionally biased region" description="Low complexity" evidence="9">
    <location>
        <begin position="658"/>
        <end position="677"/>
    </location>
</feature>
<feature type="binding site" evidence="7">
    <location>
        <position position="316"/>
    </location>
    <ligand>
        <name>Ca(2+)</name>
        <dbReference type="ChEBI" id="CHEBI:29108"/>
    </ligand>
</feature>
<dbReference type="InterPro" id="IPR001192">
    <property type="entry name" value="PI-PLC_fam"/>
</dbReference>
<feature type="domain" description="PI-PLC Y-box" evidence="11">
    <location>
        <begin position="749"/>
        <end position="865"/>
    </location>
</feature>
<dbReference type="AlphaFoldDB" id="A0A2A2JRW1"/>
<evidence type="ECO:0000313" key="12">
    <source>
        <dbReference type="EMBL" id="PAV64474.1"/>
    </source>
</evidence>
<dbReference type="SMART" id="SM00148">
    <property type="entry name" value="PLCXc"/>
    <property type="match status" value="1"/>
</dbReference>
<dbReference type="SUPFAM" id="SSF47473">
    <property type="entry name" value="EF-hand"/>
    <property type="match status" value="1"/>
</dbReference>
<dbReference type="GO" id="GO:0048015">
    <property type="term" value="P:phosphatidylinositol-mediated signaling"/>
    <property type="evidence" value="ECO:0007669"/>
    <property type="project" value="TreeGrafter"/>
</dbReference>
<dbReference type="PROSITE" id="PS50004">
    <property type="entry name" value="C2"/>
    <property type="match status" value="1"/>
</dbReference>
<dbReference type="SMART" id="SM00239">
    <property type="entry name" value="C2"/>
    <property type="match status" value="1"/>
</dbReference>
<name>A0A2A2JRW1_9BILA</name>
<dbReference type="InterPro" id="IPR016280">
    <property type="entry name" value="PLC-beta"/>
</dbReference>
<dbReference type="InterPro" id="IPR053945">
    <property type="entry name" value="PLCB1-4-like_EFh"/>
</dbReference>
<dbReference type="CDD" id="cd08591">
    <property type="entry name" value="PI-PLCc_beta"/>
    <property type="match status" value="1"/>
</dbReference>
<proteinExistence type="predicted"/>
<feature type="region of interest" description="Disordered" evidence="9">
    <location>
        <begin position="619"/>
        <end position="695"/>
    </location>
</feature>
<dbReference type="SUPFAM" id="SSF50729">
    <property type="entry name" value="PH domain-like"/>
    <property type="match status" value="1"/>
</dbReference>
<feature type="compositionally biased region" description="Polar residues" evidence="9">
    <location>
        <begin position="1069"/>
        <end position="1088"/>
    </location>
</feature>
<dbReference type="FunFam" id="3.20.20.190:FF:000052">
    <property type="entry name" value="1-phosphatidylinositol 4,5-bisphosphate phosphodiesterase"/>
    <property type="match status" value="1"/>
</dbReference>
<dbReference type="InterPro" id="IPR011992">
    <property type="entry name" value="EF-hand-dom_pair"/>
</dbReference>
<evidence type="ECO:0000259" key="10">
    <source>
        <dbReference type="PROSITE" id="PS50004"/>
    </source>
</evidence>
<keyword evidence="3 5" id="KW-0443">Lipid metabolism</keyword>
<dbReference type="PANTHER" id="PTHR10336:SF36">
    <property type="entry name" value="1-PHOSPHATIDYLINOSITOL 4,5-BISPHOSPHATE PHOSPHODIESTERASE BETA-4"/>
    <property type="match status" value="1"/>
</dbReference>
<dbReference type="InterPro" id="IPR042531">
    <property type="entry name" value="PLC-beta_C_sf"/>
</dbReference>
<dbReference type="InterPro" id="IPR015359">
    <property type="entry name" value="PLC_EF-hand-like"/>
</dbReference>
<gene>
    <name evidence="12" type="ORF">WR25_07047</name>
</gene>
<dbReference type="FunFam" id="3.20.20.190:FF:000047">
    <property type="entry name" value="Phosphoinositide phospholipase C"/>
    <property type="match status" value="1"/>
</dbReference>
<comment type="cofactor">
    <cofactor evidence="7">
        <name>Ca(2+)</name>
        <dbReference type="ChEBI" id="CHEBI:29108"/>
    </cofactor>
    <text evidence="7">Binds 1 Ca(2+) ion per subunit.</text>
</comment>
<dbReference type="InterPro" id="IPR037862">
    <property type="entry name" value="PLC-beta_PH"/>
</dbReference>
<feature type="region of interest" description="Disordered" evidence="9">
    <location>
        <begin position="582"/>
        <end position="605"/>
    </location>
</feature>
<dbReference type="Gene3D" id="2.60.40.150">
    <property type="entry name" value="C2 domain"/>
    <property type="match status" value="1"/>
</dbReference>
<feature type="compositionally biased region" description="Polar residues" evidence="9">
    <location>
        <begin position="1095"/>
        <end position="1104"/>
    </location>
</feature>
<evidence type="ECO:0000256" key="4">
    <source>
        <dbReference type="ARBA" id="ARBA00023224"/>
    </source>
</evidence>
<dbReference type="GO" id="GO:0004435">
    <property type="term" value="F:phosphatidylinositol-4,5-bisphosphate phospholipase C activity"/>
    <property type="evidence" value="ECO:0007669"/>
    <property type="project" value="UniProtKB-UniRule"/>
</dbReference>
<dbReference type="InterPro" id="IPR017946">
    <property type="entry name" value="PLC-like_Pdiesterase_TIM-brl"/>
</dbReference>
<evidence type="ECO:0000256" key="7">
    <source>
        <dbReference type="PIRSR" id="PIRSR000956-2"/>
    </source>
</evidence>
<feature type="compositionally biased region" description="Acidic residues" evidence="9">
    <location>
        <begin position="493"/>
        <end position="504"/>
    </location>
</feature>
<dbReference type="Pfam" id="PF00387">
    <property type="entry name" value="PI-PLC-Y"/>
    <property type="match status" value="1"/>
</dbReference>
<evidence type="ECO:0000256" key="8">
    <source>
        <dbReference type="RuleBase" id="RU361133"/>
    </source>
</evidence>
<dbReference type="InterPro" id="IPR000909">
    <property type="entry name" value="PLipase_C_PInositol-sp_X_dom"/>
</dbReference>
<dbReference type="PROSITE" id="PS50008">
    <property type="entry name" value="PIPLC_Y_DOMAIN"/>
    <property type="match status" value="1"/>
</dbReference>
<dbReference type="SUPFAM" id="SSF49562">
    <property type="entry name" value="C2 domain (Calcium/lipid-binding domain, CaLB)"/>
    <property type="match status" value="1"/>
</dbReference>
<sequence>MAKEFQFNWRPHIPPLLLQGTLFDRYDDESTCLDLNALFRVDEYGFFLYWLLEGRDAQVLDMGQVWEARPAGLPKDGRIMFELEQRGLRETIEERTIWMTYGQDLVNVNSFYIVAESVDIAKTWRSGINDILRASKTRHLCATTNLTKYWKWLTLSVNERRKIPIKNIIKTFASGKPEKMVQKCLSDLGLGGDKRSIAPSGRKFAPSTNVALIEGERSGQKEYLTKDRLINFLNEEQRDPRLNEILFPFFDHNRVQGLISKYEADSNYIDQGKMSGDAFLRFLQSDENPPVFLDRIDLYQDMEQPLCHYYINSSHNTYLTGRQYGGKSSHEIYRQVLLSGCRCIELDCWDGTGENKGEPIITHGKAMCTDVLFKDVLYQIRDTAFARSDYPVILSFENHCSKSNQLKMAKMCMDVFGDMLLSKPFDDISLEPGLPLPSPNRLKRKILIKNKRLKADIERHQLDQFLREGKLDEEDESAETPEVVGEDTISPPGDDDTSDDDDDPSVQSSSNVVRIRRTTSPSSYRIPISHSRDPSGCRPGRTPSMSSSGGTSPVPRVSFESSCGTSPVPRCSLDAPNFPVSAASNTNLGRTTSHRNSASGGMTSLFKTPKFSFRQHFGSASLKKRKRATSPIADQCAHPESESTTSSADVKSDAKSIVSTTTTSSAPVAAPTTPLTTQKSAVSTVSGDLPPKEMDEAHPELKQNFIAKNLNLKTFGFAKKQPVLTKEEEERIFAEYHYTGATTNIHPLLSSLINYTHPVKFSGFDVAEANNLHFHMSSFSELTGLGYLKQSAPEFVNYNKRQLSRIYPKGARLDSSNFLPQIFWNAGCQMVSLNFQTPDVHMQLNMGKFEYNGGSGYLLKPDFMRRPDRTFDPFSESPVDGVIAAHCSIRVISGQFLSDRKVGTYVEVEMYGLPTDTIRKEHKTKVVPANGLNPVYNEDPFVFRKVVLPELAVLRFAVYDENGKQLGQRIIPLDGLQAGYRHISLRSDTNQSFILSPTLFVHIVIKTYVPDELSGLVDALADPRAYLSEQKKRQEALLAHMGVEVSDIATEVPSKSQQAMQKSKPLPRQNGSSADLMPSNSNAPTSARSDAGVTSGASTSRACTTNDNISVAPTAATTQDKFKVDPIDVSELKKDKAFAKLQKKLQKDMEKLKRKHLKQRDCVQKQQQSNVDKLITHNRRSTKKDKSGRHKSVAGAVVGATSSQDGPEAAHHDGHEQLHTNDRVRSLVNSQTDEWSAMLKRHEEEEFELRRTQIKEEYDLLRQEDI</sequence>
<dbReference type="SUPFAM" id="SSF51695">
    <property type="entry name" value="PLC-like phosphodiesterases"/>
    <property type="match status" value="1"/>
</dbReference>
<dbReference type="PROSITE" id="PS50007">
    <property type="entry name" value="PIPLC_X_DOMAIN"/>
    <property type="match status" value="1"/>
</dbReference>
<dbReference type="Gene3D" id="1.10.238.10">
    <property type="entry name" value="EF-hand"/>
    <property type="match status" value="1"/>
</dbReference>
<dbReference type="PRINTS" id="PR00390">
    <property type="entry name" value="PHPHLIPASEC"/>
</dbReference>
<dbReference type="CDD" id="cd13361">
    <property type="entry name" value="PH_PLC_beta"/>
    <property type="match status" value="1"/>
</dbReference>
<protein>
    <recommendedName>
        <fullName evidence="5">1-phosphatidylinositol 4,5-bisphosphate phosphodiesterase</fullName>
        <ecNumber evidence="5">3.1.4.11</ecNumber>
    </recommendedName>
</protein>
<dbReference type="Gene3D" id="1.20.1230.10">
    <property type="entry name" value="Phospholipase C beta, distal C-terminal domain"/>
    <property type="match status" value="1"/>
</dbReference>
<dbReference type="GO" id="GO:0046488">
    <property type="term" value="P:phosphatidylinositol metabolic process"/>
    <property type="evidence" value="ECO:0007669"/>
    <property type="project" value="TreeGrafter"/>
</dbReference>
<feature type="region of interest" description="Disordered" evidence="9">
    <location>
        <begin position="1199"/>
        <end position="1227"/>
    </location>
</feature>
<dbReference type="Gene3D" id="3.20.20.190">
    <property type="entry name" value="Phosphatidylinositol (PI) phosphodiesterase"/>
    <property type="match status" value="2"/>
</dbReference>
<dbReference type="OrthoDB" id="269822at2759"/>
<dbReference type="PANTHER" id="PTHR10336">
    <property type="entry name" value="PHOSPHOINOSITIDE-SPECIFIC PHOSPHOLIPASE C FAMILY PROTEIN"/>
    <property type="match status" value="1"/>
</dbReference>
<dbReference type="Pfam" id="PF17787">
    <property type="entry name" value="PH_14"/>
    <property type="match status" value="1"/>
</dbReference>
<feature type="region of interest" description="Disordered" evidence="9">
    <location>
        <begin position="1051"/>
        <end position="1104"/>
    </location>
</feature>
<evidence type="ECO:0000259" key="11">
    <source>
        <dbReference type="PROSITE" id="PS50008"/>
    </source>
</evidence>
<dbReference type="PIRSF" id="PIRSF000956">
    <property type="entry name" value="PLC-beta"/>
    <property type="match status" value="1"/>
</dbReference>
<keyword evidence="2 5" id="KW-0442">Lipid degradation</keyword>
<dbReference type="EMBL" id="LIAE01010258">
    <property type="protein sequence ID" value="PAV64474.1"/>
    <property type="molecule type" value="Genomic_DNA"/>
</dbReference>
<feature type="domain" description="C2" evidence="10">
    <location>
        <begin position="868"/>
        <end position="993"/>
    </location>
</feature>
<accession>A0A2A2JRW1</accession>
<keyword evidence="4 5" id="KW-0807">Transducer</keyword>
<evidence type="ECO:0000256" key="3">
    <source>
        <dbReference type="ARBA" id="ARBA00023098"/>
    </source>
</evidence>
<keyword evidence="7" id="KW-0479">Metal-binding</keyword>
<feature type="region of interest" description="Disordered" evidence="9">
    <location>
        <begin position="467"/>
        <end position="566"/>
    </location>
</feature>
<dbReference type="InterPro" id="IPR035892">
    <property type="entry name" value="C2_domain_sf"/>
</dbReference>
<keyword evidence="1 5" id="KW-0378">Hydrolase</keyword>
<dbReference type="CDD" id="cd16200">
    <property type="entry name" value="EFh_PI-PLCbeta"/>
    <property type="match status" value="1"/>
</dbReference>
<evidence type="ECO:0000256" key="6">
    <source>
        <dbReference type="PIRSR" id="PIRSR000956-1"/>
    </source>
</evidence>
<dbReference type="GO" id="GO:0005509">
    <property type="term" value="F:calcium ion binding"/>
    <property type="evidence" value="ECO:0007669"/>
    <property type="project" value="UniProtKB-UniRule"/>
</dbReference>
<feature type="binding site" evidence="7">
    <location>
        <position position="345"/>
    </location>
    <ligand>
        <name>Ca(2+)</name>
        <dbReference type="ChEBI" id="CHEBI:29108"/>
    </ligand>
</feature>
<feature type="compositionally biased region" description="Low complexity" evidence="9">
    <location>
        <begin position="538"/>
        <end position="553"/>
    </location>
</feature>
<evidence type="ECO:0000313" key="13">
    <source>
        <dbReference type="Proteomes" id="UP000218231"/>
    </source>
</evidence>
<reference evidence="12 13" key="1">
    <citation type="journal article" date="2017" name="Curr. Biol.">
        <title>Genome architecture and evolution of a unichromosomal asexual nematode.</title>
        <authorList>
            <person name="Fradin H."/>
            <person name="Zegar C."/>
            <person name="Gutwein M."/>
            <person name="Lucas J."/>
            <person name="Kovtun M."/>
            <person name="Corcoran D."/>
            <person name="Baugh L.R."/>
            <person name="Kiontke K."/>
            <person name="Gunsalus K."/>
            <person name="Fitch D.H."/>
            <person name="Piano F."/>
        </authorList>
    </citation>
    <scope>NUCLEOTIDE SEQUENCE [LARGE SCALE GENOMIC DNA]</scope>
    <source>
        <strain evidence="12">PF1309</strain>
    </source>
</reference>
<dbReference type="Pfam" id="PF22631">
    <property type="entry name" value="PLCB1-4-like_EFh"/>
    <property type="match status" value="1"/>
</dbReference>
<feature type="active site" evidence="6">
    <location>
        <position position="363"/>
    </location>
</feature>
<dbReference type="CDD" id="cd00275">
    <property type="entry name" value="C2_PLC_like"/>
    <property type="match status" value="1"/>
</dbReference>
<dbReference type="Pfam" id="PF09279">
    <property type="entry name" value="EF-hand_like"/>
    <property type="match status" value="1"/>
</dbReference>
<evidence type="ECO:0000256" key="2">
    <source>
        <dbReference type="ARBA" id="ARBA00022963"/>
    </source>
</evidence>
<dbReference type="STRING" id="2018661.A0A2A2JRW1"/>
<dbReference type="SMART" id="SM00149">
    <property type="entry name" value="PLCYc"/>
    <property type="match status" value="1"/>
</dbReference>
<evidence type="ECO:0000256" key="9">
    <source>
        <dbReference type="SAM" id="MobiDB-lite"/>
    </source>
</evidence>
<feature type="binding site" evidence="7">
    <location>
        <position position="347"/>
    </location>
    <ligand>
        <name>Ca(2+)</name>
        <dbReference type="ChEBI" id="CHEBI:29108"/>
    </ligand>
</feature>
<dbReference type="Proteomes" id="UP000218231">
    <property type="component" value="Unassembled WGS sequence"/>
</dbReference>
<dbReference type="Pfam" id="PF00388">
    <property type="entry name" value="PI-PLC-X"/>
    <property type="match status" value="1"/>
</dbReference>
<dbReference type="InterPro" id="IPR001711">
    <property type="entry name" value="PLipase_C_Pinositol-sp_Y"/>
</dbReference>
<feature type="compositionally biased region" description="Basic and acidic residues" evidence="9">
    <location>
        <begin position="1208"/>
        <end position="1225"/>
    </location>
</feature>
<dbReference type="Gene3D" id="2.30.29.240">
    <property type="match status" value="1"/>
</dbReference>
<dbReference type="FunFam" id="2.60.40.150:FF:000008">
    <property type="entry name" value="1-phosphatidylinositol 4,5-bisphosphate phosphodiesterase"/>
    <property type="match status" value="1"/>
</dbReference>
<dbReference type="GO" id="GO:0051209">
    <property type="term" value="P:release of sequestered calcium ion into cytosol"/>
    <property type="evidence" value="ECO:0007669"/>
    <property type="project" value="TreeGrafter"/>
</dbReference>
<dbReference type="GO" id="GO:0016042">
    <property type="term" value="P:lipid catabolic process"/>
    <property type="evidence" value="ECO:0007669"/>
    <property type="project" value="UniProtKB-KW"/>
</dbReference>
<dbReference type="Pfam" id="PF00168">
    <property type="entry name" value="C2"/>
    <property type="match status" value="1"/>
</dbReference>